<accession>A0A1J9PSH3</accession>
<keyword evidence="7" id="KW-1185">Reference proteome</keyword>
<dbReference type="Pfam" id="PF00012">
    <property type="entry name" value="HSP70"/>
    <property type="match status" value="1"/>
</dbReference>
<sequence length="996" mass="107934">MAPPGRRRPTSGGPIVSLYFLSSLLAFLLLAALPAQVSAAGSAIIGIDLGTEYIKAALVKPGVPLEIVLTKDSKRKEAAAVAFKPAREQNAVFPERFYGGDALSLAPRFPDDVFPNLKVLLGIPLETGSQGPGEKQENVVEMYKSRYPALDIGEIPGRGTVGIKSKKLAEDQGRQRFMVEELLAMQLKQVKANAENMGGQRTDIRDAVITFPPYYTVEEKRSVELAAELAGLNVIAMISDGLAVGVNYATSRTFPSVSDGNKPEYHVVYDMGAGCTSATVLRFQSRSVKQVGRFNKTVQEVQVMGSGWDKTLGGDALNQLIVDDMIEKFIAAKKLKDGTTPEQLRRHGRTMAKLWKEAERLRHILSANSDTATSFEGLYHDDVNFKYQITRSEFEKLAKVHAARVSVPLTEALGSANLSLKDVDSVILHGGAIRTPFVQKELESACKGSSKLRTNVNADEAAVFGATFKGAALSRSFRVKDIRAGDMPGFAVGMKWKPGDRERHQLLFTPYSEIGAEKQVTMKNLDDFDFSLYQQFTQDGKVVDAPLVDIRTTNLTQSVATLINKFSCVPANITTKLSIQLRPLDGIPELVSGVVSCEYVSEEKKGVVEDVKGFFGLGSKKTDQQPLQDDAAKESITVDSESSATASASTSTTSSSASESASASSAAESTTNSSKNMKVRTEAIPIAFTTSVLGVPPPSEAELARIKDRLSAFDASDLARLKREEMFNNLEAFIYKTQELVSDDTFLKVIPADTLVKLQENLSEASEWLYADGTDATTQEIKIKLDGLKKYVDPALKRQKEQSLLPSKIEALKQSLQHAQSFADLIKTQVDAVESIRSASESASSTSSATLGESPSPSASDEFASLEDEPTSASTATPSSKATPLSPFTEVDVSSLNSTRDSINSWLEDQLSLQEKLSESEDPILTTAAIDAKLRELERALNKVMEKMARAGGSRGGHGSGQSGGNGKKEKKQQKETQKDKKTKGKEETKKARDEL</sequence>
<dbReference type="SUPFAM" id="SSF100934">
    <property type="entry name" value="Heat shock protein 70kD (HSP70), C-terminal subdomain"/>
    <property type="match status" value="1"/>
</dbReference>
<dbReference type="GO" id="GO:0005524">
    <property type="term" value="F:ATP binding"/>
    <property type="evidence" value="ECO:0007669"/>
    <property type="project" value="UniProtKB-KW"/>
</dbReference>
<keyword evidence="1" id="KW-0547">Nucleotide-binding</keyword>
<comment type="caution">
    <text evidence="6">The sequence shown here is derived from an EMBL/GenBank/DDBJ whole genome shotgun (WGS) entry which is preliminary data.</text>
</comment>
<dbReference type="GO" id="GO:0030968">
    <property type="term" value="P:endoplasmic reticulum unfolded protein response"/>
    <property type="evidence" value="ECO:0007669"/>
    <property type="project" value="TreeGrafter"/>
</dbReference>
<dbReference type="Gene3D" id="3.30.420.40">
    <property type="match status" value="2"/>
</dbReference>
<feature type="region of interest" description="Disordered" evidence="4">
    <location>
        <begin position="839"/>
        <end position="887"/>
    </location>
</feature>
<reference evidence="6 7" key="1">
    <citation type="submission" date="2015-07" db="EMBL/GenBank/DDBJ databases">
        <title>Emmonsia species relationships and genome sequence.</title>
        <authorList>
            <consortium name="The Broad Institute Genomics Platform"/>
            <person name="Cuomo C.A."/>
            <person name="Munoz J.F."/>
            <person name="Imamovic A."/>
            <person name="Priest M.E."/>
            <person name="Young S."/>
            <person name="Clay O.K."/>
            <person name="McEwen J.G."/>
        </authorList>
    </citation>
    <scope>NUCLEOTIDE SEQUENCE [LARGE SCALE GENOMIC DNA]</scope>
    <source>
        <strain evidence="6 7">UAMH 9510</strain>
    </source>
</reference>
<dbReference type="PRINTS" id="PR00301">
    <property type="entry name" value="HEATSHOCK70"/>
</dbReference>
<evidence type="ECO:0000256" key="4">
    <source>
        <dbReference type="SAM" id="MobiDB-lite"/>
    </source>
</evidence>
<feature type="chain" id="PRO_5013199121" description="Hypoxia up-regulated 1" evidence="5">
    <location>
        <begin position="40"/>
        <end position="996"/>
    </location>
</feature>
<evidence type="ECO:0000313" key="7">
    <source>
        <dbReference type="Proteomes" id="UP000182235"/>
    </source>
</evidence>
<dbReference type="PANTHER" id="PTHR45639:SF3">
    <property type="entry name" value="HYPOXIA UP-REGULATED PROTEIN 1"/>
    <property type="match status" value="1"/>
</dbReference>
<evidence type="ECO:0000313" key="6">
    <source>
        <dbReference type="EMBL" id="OJD10811.1"/>
    </source>
</evidence>
<dbReference type="GO" id="GO:0034663">
    <property type="term" value="C:endoplasmic reticulum chaperone complex"/>
    <property type="evidence" value="ECO:0007669"/>
    <property type="project" value="TreeGrafter"/>
</dbReference>
<proteinExistence type="predicted"/>
<feature type="compositionally biased region" description="Low complexity" evidence="4">
    <location>
        <begin position="839"/>
        <end position="856"/>
    </location>
</feature>
<name>A0A1J9PSH3_9EURO</name>
<dbReference type="OrthoDB" id="10262720at2759"/>
<dbReference type="InterPro" id="IPR029048">
    <property type="entry name" value="HSP70_C_sf"/>
</dbReference>
<dbReference type="SUPFAM" id="SSF53067">
    <property type="entry name" value="Actin-like ATPase domain"/>
    <property type="match status" value="2"/>
</dbReference>
<dbReference type="FunFam" id="3.90.640.10:FF:000039">
    <property type="entry name" value="Hsp70 family chaperone Lhs1/Orp150"/>
    <property type="match status" value="1"/>
</dbReference>
<evidence type="ECO:0000256" key="1">
    <source>
        <dbReference type="ARBA" id="ARBA00022741"/>
    </source>
</evidence>
<dbReference type="InterPro" id="IPR013126">
    <property type="entry name" value="Hsp_70_fam"/>
</dbReference>
<dbReference type="InterPro" id="IPR043129">
    <property type="entry name" value="ATPase_NBD"/>
</dbReference>
<dbReference type="Gene3D" id="1.20.1270.10">
    <property type="match status" value="1"/>
</dbReference>
<feature type="compositionally biased region" description="Gly residues" evidence="4">
    <location>
        <begin position="953"/>
        <end position="966"/>
    </location>
</feature>
<dbReference type="GO" id="GO:0140662">
    <property type="term" value="F:ATP-dependent protein folding chaperone"/>
    <property type="evidence" value="ECO:0007669"/>
    <property type="project" value="InterPro"/>
</dbReference>
<feature type="region of interest" description="Disordered" evidence="4">
    <location>
        <begin position="622"/>
        <end position="676"/>
    </location>
</feature>
<dbReference type="Gene3D" id="3.30.30.30">
    <property type="match status" value="1"/>
</dbReference>
<organism evidence="6 7">
    <name type="scientific">Emergomyces pasteurianus Ep9510</name>
    <dbReference type="NCBI Taxonomy" id="1447872"/>
    <lineage>
        <taxon>Eukaryota</taxon>
        <taxon>Fungi</taxon>
        <taxon>Dikarya</taxon>
        <taxon>Ascomycota</taxon>
        <taxon>Pezizomycotina</taxon>
        <taxon>Eurotiomycetes</taxon>
        <taxon>Eurotiomycetidae</taxon>
        <taxon>Onygenales</taxon>
        <taxon>Ajellomycetaceae</taxon>
        <taxon>Emergomyces</taxon>
    </lineage>
</organism>
<dbReference type="CDD" id="cd10230">
    <property type="entry name" value="ASKHA_NBD_HSP70_HYOU1"/>
    <property type="match status" value="1"/>
</dbReference>
<dbReference type="AlphaFoldDB" id="A0A1J9PSH3"/>
<gene>
    <name evidence="6" type="ORF">AJ78_08277</name>
</gene>
<dbReference type="STRING" id="1447872.A0A1J9PSH3"/>
<keyword evidence="5" id="KW-0732">Signal</keyword>
<feature type="compositionally biased region" description="Basic and acidic residues" evidence="4">
    <location>
        <begin position="973"/>
        <end position="996"/>
    </location>
</feature>
<evidence type="ECO:0000256" key="2">
    <source>
        <dbReference type="ARBA" id="ARBA00022840"/>
    </source>
</evidence>
<feature type="compositionally biased region" description="Low complexity" evidence="4">
    <location>
        <begin position="640"/>
        <end position="674"/>
    </location>
</feature>
<feature type="signal peptide" evidence="5">
    <location>
        <begin position="1"/>
        <end position="39"/>
    </location>
</feature>
<dbReference type="Gene3D" id="3.90.640.10">
    <property type="entry name" value="Actin, Chain A, domain 4"/>
    <property type="match status" value="1"/>
</dbReference>
<feature type="region of interest" description="Disordered" evidence="4">
    <location>
        <begin position="945"/>
        <end position="996"/>
    </location>
</feature>
<keyword evidence="2" id="KW-0067">ATP-binding</keyword>
<dbReference type="Proteomes" id="UP000182235">
    <property type="component" value="Unassembled WGS sequence"/>
</dbReference>
<evidence type="ECO:0000256" key="5">
    <source>
        <dbReference type="SAM" id="SignalP"/>
    </source>
</evidence>
<protein>
    <recommendedName>
        <fullName evidence="8">Hypoxia up-regulated 1</fullName>
    </recommendedName>
</protein>
<keyword evidence="3" id="KW-0143">Chaperone</keyword>
<dbReference type="VEuPathDB" id="FungiDB:AJ78_08277"/>
<feature type="compositionally biased region" description="Low complexity" evidence="4">
    <location>
        <begin position="871"/>
        <end position="887"/>
    </location>
</feature>
<dbReference type="EMBL" id="LGRN01000685">
    <property type="protein sequence ID" value="OJD10811.1"/>
    <property type="molecule type" value="Genomic_DNA"/>
</dbReference>
<dbReference type="PANTHER" id="PTHR45639">
    <property type="entry name" value="HSC70CB, ISOFORM G-RELATED"/>
    <property type="match status" value="1"/>
</dbReference>
<evidence type="ECO:0000256" key="3">
    <source>
        <dbReference type="ARBA" id="ARBA00023186"/>
    </source>
</evidence>
<evidence type="ECO:0008006" key="8">
    <source>
        <dbReference type="Google" id="ProtNLM"/>
    </source>
</evidence>